<dbReference type="InterPro" id="IPR000182">
    <property type="entry name" value="GNAT_dom"/>
</dbReference>
<reference evidence="2" key="1">
    <citation type="submission" date="2023-06" db="EMBL/GenBank/DDBJ databases">
        <title>Draft Genome Sequences of Representative Paenibacillus Polymyxa, Bacillus cereus, Fictibacillus sp., and Brevibacillus agri Strains Isolated from Amazonian Dark Earth.</title>
        <authorList>
            <person name="Pellegrinetti T.A."/>
            <person name="Cunha I.C.M."/>
            <person name="Chaves M.G."/>
            <person name="Freitas A.S."/>
            <person name="Silva A.V.R."/>
            <person name="Tsai S.M."/>
            <person name="Mendes L.W."/>
        </authorList>
    </citation>
    <scope>NUCLEOTIDE SEQUENCE</scope>
    <source>
        <strain evidence="2">CENA-BCM004</strain>
    </source>
</reference>
<dbReference type="InterPro" id="IPR016181">
    <property type="entry name" value="Acyl_CoA_acyltransferase"/>
</dbReference>
<evidence type="ECO:0000313" key="2">
    <source>
        <dbReference type="EMBL" id="MDN4072123.1"/>
    </source>
</evidence>
<sequence>MSKEGYRLFALEHEGITAAAAGIIIRTNFYNKKHIFVYDLVTLADYRSKGCGEKLLDYVHHWANEQGCEFATLESGIQRKDAHRFYENKMGYERYSILFGKYCRETAEKN</sequence>
<dbReference type="RefSeq" id="WP_290398256.1">
    <property type="nucleotide sequence ID" value="NZ_JAUHLN010000001.1"/>
</dbReference>
<protein>
    <submittedName>
        <fullName evidence="2">GNAT family N-acetyltransferase</fullName>
    </submittedName>
</protein>
<dbReference type="PROSITE" id="PS51186">
    <property type="entry name" value="GNAT"/>
    <property type="match status" value="1"/>
</dbReference>
<keyword evidence="3" id="KW-1185">Reference proteome</keyword>
<dbReference type="CDD" id="cd04301">
    <property type="entry name" value="NAT_SF"/>
    <property type="match status" value="1"/>
</dbReference>
<dbReference type="Proteomes" id="UP001168694">
    <property type="component" value="Unassembled WGS sequence"/>
</dbReference>
<dbReference type="Gene3D" id="3.40.630.30">
    <property type="match status" value="1"/>
</dbReference>
<gene>
    <name evidence="2" type="ORF">QYF49_03630</name>
</gene>
<dbReference type="Pfam" id="PF00583">
    <property type="entry name" value="Acetyltransf_1"/>
    <property type="match status" value="1"/>
</dbReference>
<dbReference type="EMBL" id="JAUHLN010000001">
    <property type="protein sequence ID" value="MDN4072123.1"/>
    <property type="molecule type" value="Genomic_DNA"/>
</dbReference>
<accession>A0ABT8E2H8</accession>
<dbReference type="SUPFAM" id="SSF55729">
    <property type="entry name" value="Acyl-CoA N-acyltransferases (Nat)"/>
    <property type="match status" value="1"/>
</dbReference>
<feature type="domain" description="N-acetyltransferase" evidence="1">
    <location>
        <begin position="1"/>
        <end position="110"/>
    </location>
</feature>
<evidence type="ECO:0000313" key="3">
    <source>
        <dbReference type="Proteomes" id="UP001168694"/>
    </source>
</evidence>
<comment type="caution">
    <text evidence="2">The sequence shown here is derived from an EMBL/GenBank/DDBJ whole genome shotgun (WGS) entry which is preliminary data.</text>
</comment>
<proteinExistence type="predicted"/>
<organism evidence="2 3">
    <name type="scientific">Fictibacillus terranigra</name>
    <dbReference type="NCBI Taxonomy" id="3058424"/>
    <lineage>
        <taxon>Bacteria</taxon>
        <taxon>Bacillati</taxon>
        <taxon>Bacillota</taxon>
        <taxon>Bacilli</taxon>
        <taxon>Bacillales</taxon>
        <taxon>Fictibacillaceae</taxon>
        <taxon>Fictibacillus</taxon>
    </lineage>
</organism>
<evidence type="ECO:0000259" key="1">
    <source>
        <dbReference type="PROSITE" id="PS51186"/>
    </source>
</evidence>
<name>A0ABT8E2H8_9BACL</name>